<protein>
    <recommendedName>
        <fullName evidence="4">Pyridine nucleotide-disulfide oxidoreductase domain-containing protein 2</fullName>
    </recommendedName>
</protein>
<dbReference type="InterPro" id="IPR002937">
    <property type="entry name" value="Amino_oxidase"/>
</dbReference>
<dbReference type="PANTHER" id="PTHR10668">
    <property type="entry name" value="PHYTOENE DEHYDROGENASE"/>
    <property type="match status" value="1"/>
</dbReference>
<dbReference type="GO" id="GO:0005759">
    <property type="term" value="C:mitochondrial matrix"/>
    <property type="evidence" value="ECO:0007669"/>
    <property type="project" value="UniProtKB-SubCell"/>
</dbReference>
<dbReference type="GO" id="GO:0016491">
    <property type="term" value="F:oxidoreductase activity"/>
    <property type="evidence" value="ECO:0007669"/>
    <property type="project" value="InterPro"/>
</dbReference>
<evidence type="ECO:0000256" key="4">
    <source>
        <dbReference type="ARBA" id="ARBA00040298"/>
    </source>
</evidence>
<comment type="function">
    <text evidence="2">Probable oxidoreductase that may play a role as regulator of mitochondrial function.</text>
</comment>
<comment type="subunit">
    <text evidence="3">Interacts with COX5B; this interaction may contribute to localize PYROXD2 to the inner face of the inner mitochondrial membrane.</text>
</comment>
<organism evidence="6">
    <name type="scientific">marine metagenome</name>
    <dbReference type="NCBI Taxonomy" id="408172"/>
    <lineage>
        <taxon>unclassified sequences</taxon>
        <taxon>metagenomes</taxon>
        <taxon>ecological metagenomes</taxon>
    </lineage>
</organism>
<evidence type="ECO:0000256" key="2">
    <source>
        <dbReference type="ARBA" id="ARBA00037217"/>
    </source>
</evidence>
<dbReference type="PANTHER" id="PTHR10668:SF103">
    <property type="entry name" value="PYRIDINE NUCLEOTIDE-DISULFIDE OXIDOREDUCTASE DOMAIN-CONTAINING PROTEIN 2"/>
    <property type="match status" value="1"/>
</dbReference>
<accession>A0A381PFW4</accession>
<proteinExistence type="predicted"/>
<reference evidence="6" key="1">
    <citation type="submission" date="2018-05" db="EMBL/GenBank/DDBJ databases">
        <authorList>
            <person name="Lanie J.A."/>
            <person name="Ng W.-L."/>
            <person name="Kazmierczak K.M."/>
            <person name="Andrzejewski T.M."/>
            <person name="Davidsen T.M."/>
            <person name="Wayne K.J."/>
            <person name="Tettelin H."/>
            <person name="Glass J.I."/>
            <person name="Rusch D."/>
            <person name="Podicherti R."/>
            <person name="Tsui H.-C.T."/>
            <person name="Winkler M.E."/>
        </authorList>
    </citation>
    <scope>NUCLEOTIDE SEQUENCE</scope>
</reference>
<comment type="subcellular location">
    <subcellularLocation>
        <location evidence="1">Mitochondrion matrix</location>
    </subcellularLocation>
</comment>
<evidence type="ECO:0000256" key="3">
    <source>
        <dbReference type="ARBA" id="ARBA00038825"/>
    </source>
</evidence>
<sequence length="514" mass="56158">MHHYDTIIIGGGHNGLVCSAYLAKKGHHVLVLEASDNLGGLAETREFHPGFKASVAHSISNFSTKVAKDLNLSAYGFTSGAAPMTTVGLNASGEHVTLTGLEVEGVGVEDVESYKEYRQVMQKFTNLLHPFWHKTMPRIGDNSLPSRMTFGQLGLKLRLLGKEDMGEFMRIATLPARDLMDENFDSDLLKAVLCWDGLIGSKMAPRSPNATVLSLLYRMTGEHGGAHIIPAEGIESLFIALKETAERAGAEIRTGTRVSRILIQADESGLKTNGVKLASGETITANRVVSTTDPKRTFLELVGIENLEIEFTNRIRRLRSEGYVAKLHLALNGVPKFTGLDKPDGRLIIAPNMDAIEFAFDDAKYGECSKQPVMEVVIPSLHNESLAPVGQHVLSAHVMYVPYELKSSWTDQTRAVLQEKVIDTLSIYAPDIKEHILYSEVLTPLDLEQRHGATGGHWHHTELSLDQMFMMRPTYEAAQYATPIPGLYVCGAGCHPGGGLVGASGHNAAHEMLK</sequence>
<dbReference type="Pfam" id="PF01593">
    <property type="entry name" value="Amino_oxidase"/>
    <property type="match status" value="1"/>
</dbReference>
<dbReference type="EMBL" id="UINC01000971">
    <property type="protein sequence ID" value="SUZ65895.1"/>
    <property type="molecule type" value="Genomic_DNA"/>
</dbReference>
<evidence type="ECO:0000259" key="5">
    <source>
        <dbReference type="Pfam" id="PF01593"/>
    </source>
</evidence>
<dbReference type="Gene3D" id="3.50.50.60">
    <property type="entry name" value="FAD/NAD(P)-binding domain"/>
    <property type="match status" value="2"/>
</dbReference>
<feature type="domain" description="Amine oxidase" evidence="5">
    <location>
        <begin position="15"/>
        <end position="512"/>
    </location>
</feature>
<evidence type="ECO:0000313" key="6">
    <source>
        <dbReference type="EMBL" id="SUZ65895.1"/>
    </source>
</evidence>
<dbReference type="AlphaFoldDB" id="A0A381PFW4"/>
<name>A0A381PFW4_9ZZZZ</name>
<dbReference type="InterPro" id="IPR036188">
    <property type="entry name" value="FAD/NAD-bd_sf"/>
</dbReference>
<gene>
    <name evidence="6" type="ORF">METZ01_LOCUS18749</name>
</gene>
<dbReference type="SUPFAM" id="SSF51905">
    <property type="entry name" value="FAD/NAD(P)-binding domain"/>
    <property type="match status" value="1"/>
</dbReference>
<evidence type="ECO:0000256" key="1">
    <source>
        <dbReference type="ARBA" id="ARBA00004305"/>
    </source>
</evidence>